<evidence type="ECO:0000313" key="5">
    <source>
        <dbReference type="Proteomes" id="UP000195043"/>
    </source>
</evidence>
<feature type="compositionally biased region" description="Acidic residues" evidence="1">
    <location>
        <begin position="42"/>
        <end position="51"/>
    </location>
</feature>
<keyword evidence="2" id="KW-0472">Membrane</keyword>
<keyword evidence="3" id="KW-0732">Signal</keyword>
<dbReference type="STRING" id="1834191.A5886_001018"/>
<evidence type="ECO:0000256" key="2">
    <source>
        <dbReference type="SAM" id="Phobius"/>
    </source>
</evidence>
<dbReference type="Proteomes" id="UP000195043">
    <property type="component" value="Unassembled WGS sequence"/>
</dbReference>
<dbReference type="AlphaFoldDB" id="A0A242A4Q8"/>
<proteinExistence type="predicted"/>
<keyword evidence="2" id="KW-1133">Transmembrane helix</keyword>
<evidence type="ECO:0008006" key="6">
    <source>
        <dbReference type="Google" id="ProtNLM"/>
    </source>
</evidence>
<feature type="signal peptide" evidence="3">
    <location>
        <begin position="1"/>
        <end position="26"/>
    </location>
</feature>
<gene>
    <name evidence="4" type="ORF">A5886_001018</name>
</gene>
<evidence type="ECO:0000256" key="3">
    <source>
        <dbReference type="SAM" id="SignalP"/>
    </source>
</evidence>
<feature type="transmembrane region" description="Helical" evidence="2">
    <location>
        <begin position="95"/>
        <end position="116"/>
    </location>
</feature>
<feature type="compositionally biased region" description="Basic and acidic residues" evidence="1">
    <location>
        <begin position="52"/>
        <end position="66"/>
    </location>
</feature>
<keyword evidence="5" id="KW-1185">Reference proteome</keyword>
<evidence type="ECO:0000256" key="1">
    <source>
        <dbReference type="SAM" id="MobiDB-lite"/>
    </source>
</evidence>
<evidence type="ECO:0000313" key="4">
    <source>
        <dbReference type="EMBL" id="OTN75942.1"/>
    </source>
</evidence>
<organism evidence="4 5">
    <name type="scientific">Candidatus Enterococcus testudinis</name>
    <dbReference type="NCBI Taxonomy" id="1834191"/>
    <lineage>
        <taxon>Bacteria</taxon>
        <taxon>Bacillati</taxon>
        <taxon>Bacillota</taxon>
        <taxon>Bacilli</taxon>
        <taxon>Lactobacillales</taxon>
        <taxon>Enterococcaceae</taxon>
        <taxon>Enterococcus</taxon>
    </lineage>
</organism>
<dbReference type="EMBL" id="NGKU01000001">
    <property type="protein sequence ID" value="OTN75942.1"/>
    <property type="molecule type" value="Genomic_DNA"/>
</dbReference>
<feature type="compositionally biased region" description="Polar residues" evidence="1">
    <location>
        <begin position="78"/>
        <end position="87"/>
    </location>
</feature>
<sequence>MKKSSFYCWRVLGALCLLLSAPVVGSAYESNGATSFFGEYEVIQEDEDTLDKDDRDRETTDNDRDPSNNNERPVPEAGSQQINQDKQQVLPATGAQSYLIIQTYGVILLVAGIAILKRRSENEKKSSNFRTDSM</sequence>
<feature type="region of interest" description="Disordered" evidence="1">
    <location>
        <begin position="42"/>
        <end position="88"/>
    </location>
</feature>
<feature type="chain" id="PRO_5039712677" description="Gram-positive cocci surface proteins LPxTG domain-containing protein" evidence="3">
    <location>
        <begin position="27"/>
        <end position="134"/>
    </location>
</feature>
<protein>
    <recommendedName>
        <fullName evidence="6">Gram-positive cocci surface proteins LPxTG domain-containing protein</fullName>
    </recommendedName>
</protein>
<keyword evidence="2" id="KW-0812">Transmembrane</keyword>
<accession>A0A242A4Q8</accession>
<name>A0A242A4Q8_9ENTE</name>
<reference evidence="4 5" key="1">
    <citation type="submission" date="2017-05" db="EMBL/GenBank/DDBJ databases">
        <title>The Genome Sequence of Enterococcus sp. 8G7_MSG3316.</title>
        <authorList>
            <consortium name="The Broad Institute Genomics Platform"/>
            <consortium name="The Broad Institute Genomic Center for Infectious Diseases"/>
            <person name="Earl A."/>
            <person name="Manson A."/>
            <person name="Schwartman J."/>
            <person name="Gilmore M."/>
            <person name="Abouelleil A."/>
            <person name="Cao P."/>
            <person name="Chapman S."/>
            <person name="Cusick C."/>
            <person name="Shea T."/>
            <person name="Young S."/>
            <person name="Neafsey D."/>
            <person name="Nusbaum C."/>
            <person name="Birren B."/>
        </authorList>
    </citation>
    <scope>NUCLEOTIDE SEQUENCE [LARGE SCALE GENOMIC DNA]</scope>
    <source>
        <strain evidence="4 5">8G7_MSG3316</strain>
    </source>
</reference>
<dbReference type="RefSeq" id="WP_086273949.1">
    <property type="nucleotide sequence ID" value="NZ_NGKU01000001.1"/>
</dbReference>
<dbReference type="NCBIfam" id="TIGR01167">
    <property type="entry name" value="LPXTG_anchor"/>
    <property type="match status" value="1"/>
</dbReference>
<comment type="caution">
    <text evidence="4">The sequence shown here is derived from an EMBL/GenBank/DDBJ whole genome shotgun (WGS) entry which is preliminary data.</text>
</comment>